<gene>
    <name evidence="1" type="ORF">NFRAN_2435</name>
</gene>
<accession>A0A484IDE4</accession>
<proteinExistence type="predicted"/>
<dbReference type="AlphaFoldDB" id="A0A484IDE4"/>
<evidence type="ECO:0000313" key="1">
    <source>
        <dbReference type="EMBL" id="VFJ14757.1"/>
    </source>
</evidence>
<organism evidence="1 2">
    <name type="scientific">Candidatus Nitrosocosmicus franklandianus</name>
    <dbReference type="NCBI Taxonomy" id="1798806"/>
    <lineage>
        <taxon>Archaea</taxon>
        <taxon>Nitrososphaerota</taxon>
        <taxon>Nitrososphaeria</taxon>
        <taxon>Nitrososphaerales</taxon>
        <taxon>Nitrososphaeraceae</taxon>
        <taxon>Candidatus Nitrosocosmicus</taxon>
    </lineage>
</organism>
<sequence length="45" mass="5311">MDLAVRVLRTLLQSLLGFIEILRKDINNNAEFYNADNYVKRKKIT</sequence>
<evidence type="ECO:0000313" key="2">
    <source>
        <dbReference type="Proteomes" id="UP000294299"/>
    </source>
</evidence>
<dbReference type="EMBL" id="LR216287">
    <property type="protein sequence ID" value="VFJ14757.1"/>
    <property type="molecule type" value="Genomic_DNA"/>
</dbReference>
<protein>
    <submittedName>
        <fullName evidence="1">Uncharacterized protein</fullName>
    </submittedName>
</protein>
<keyword evidence="2" id="KW-1185">Reference proteome</keyword>
<dbReference type="Proteomes" id="UP000294299">
    <property type="component" value="Chromosome NFRAN"/>
</dbReference>
<reference evidence="1 2" key="1">
    <citation type="submission" date="2019-02" db="EMBL/GenBank/DDBJ databases">
        <authorList>
            <person name="Lehtovirta-Morley E L."/>
        </authorList>
    </citation>
    <scope>NUCLEOTIDE SEQUENCE [LARGE SCALE GENOMIC DNA]</scope>
    <source>
        <strain evidence="1">NFRAN1</strain>
    </source>
</reference>
<dbReference type="KEGG" id="nfn:NFRAN_2435"/>
<name>A0A484IDE4_9ARCH</name>